<gene>
    <name evidence="2" type="ORF">CCM_03438</name>
</gene>
<name>G3JAQ1_CORMM</name>
<feature type="region of interest" description="Disordered" evidence="1">
    <location>
        <begin position="73"/>
        <end position="134"/>
    </location>
</feature>
<dbReference type="Proteomes" id="UP000001610">
    <property type="component" value="Unassembled WGS sequence"/>
</dbReference>
<keyword evidence="3" id="KW-1185">Reference proteome</keyword>
<dbReference type="KEGG" id="cmt:CCM_03438"/>
<feature type="compositionally biased region" description="Polar residues" evidence="1">
    <location>
        <begin position="74"/>
        <end position="111"/>
    </location>
</feature>
<proteinExistence type="predicted"/>
<accession>G3JAQ1</accession>
<dbReference type="EMBL" id="JH126400">
    <property type="protein sequence ID" value="EGX95166.1"/>
    <property type="molecule type" value="Genomic_DNA"/>
</dbReference>
<dbReference type="VEuPathDB" id="FungiDB:CCM_03438"/>
<organism evidence="2 3">
    <name type="scientific">Cordyceps militaris (strain CM01)</name>
    <name type="common">Caterpillar fungus</name>
    <dbReference type="NCBI Taxonomy" id="983644"/>
    <lineage>
        <taxon>Eukaryota</taxon>
        <taxon>Fungi</taxon>
        <taxon>Dikarya</taxon>
        <taxon>Ascomycota</taxon>
        <taxon>Pezizomycotina</taxon>
        <taxon>Sordariomycetes</taxon>
        <taxon>Hypocreomycetidae</taxon>
        <taxon>Hypocreales</taxon>
        <taxon>Cordycipitaceae</taxon>
        <taxon>Cordyceps</taxon>
    </lineage>
</organism>
<evidence type="ECO:0000313" key="3">
    <source>
        <dbReference type="Proteomes" id="UP000001610"/>
    </source>
</evidence>
<dbReference type="InParanoid" id="G3JAQ1"/>
<feature type="region of interest" description="Disordered" evidence="1">
    <location>
        <begin position="1"/>
        <end position="48"/>
    </location>
</feature>
<evidence type="ECO:0000256" key="1">
    <source>
        <dbReference type="SAM" id="MobiDB-lite"/>
    </source>
</evidence>
<reference evidence="2 3" key="1">
    <citation type="journal article" date="2011" name="Genome Biol.">
        <title>Genome sequence of the insect pathogenic fungus Cordyceps militaris, a valued traditional Chinese medicine.</title>
        <authorList>
            <person name="Zheng P."/>
            <person name="Xia Y."/>
            <person name="Xiao G."/>
            <person name="Xiong C."/>
            <person name="Hu X."/>
            <person name="Zhang S."/>
            <person name="Zheng H."/>
            <person name="Huang Y."/>
            <person name="Zhou Y."/>
            <person name="Wang S."/>
            <person name="Zhao G.P."/>
            <person name="Liu X."/>
            <person name="St Leger R.J."/>
            <person name="Wang C."/>
        </authorList>
    </citation>
    <scope>NUCLEOTIDE SEQUENCE [LARGE SCALE GENOMIC DNA]</scope>
    <source>
        <strain evidence="2 3">CM01</strain>
    </source>
</reference>
<evidence type="ECO:0000313" key="2">
    <source>
        <dbReference type="EMBL" id="EGX95166.1"/>
    </source>
</evidence>
<dbReference type="AlphaFoldDB" id="G3JAQ1"/>
<dbReference type="RefSeq" id="XP_006668652.1">
    <property type="nucleotide sequence ID" value="XM_006668589.1"/>
</dbReference>
<protein>
    <submittedName>
        <fullName evidence="2">Uncharacterized protein</fullName>
    </submittedName>
</protein>
<feature type="compositionally biased region" description="Basic residues" evidence="1">
    <location>
        <begin position="1"/>
        <end position="11"/>
    </location>
</feature>
<dbReference type="HOGENOM" id="CLU_1578445_0_0_1"/>
<dbReference type="GeneID" id="18165464"/>
<sequence length="169" mass="17718">MTASKNRRSPHHTPAPDKATTVKCGTRSDAAQGPSATGTQKPPDWSRRVTCSYSPSALRHWLLFTVVASHMRQPPNTTMTSTQPLATPSTPSYPGMLTDTNSCLTMLNNKGQLGPAQSSPHPPDPPPAGLASSSSCDGLLAALPRISTASSLLGCPDGAQNFLLEQDTP</sequence>